<dbReference type="Gene3D" id="3.40.630.30">
    <property type="match status" value="1"/>
</dbReference>
<dbReference type="InterPro" id="IPR016181">
    <property type="entry name" value="Acyl_CoA_acyltransferase"/>
</dbReference>
<protein>
    <recommendedName>
        <fullName evidence="4">N-acetyltransferase domain-containing protein</fullName>
    </recommendedName>
</protein>
<reference evidence="2" key="1">
    <citation type="submission" date="2021-05" db="EMBL/GenBank/DDBJ databases">
        <title>The genome of the haptophyte Pavlova lutheri (Diacronema luteri, Pavlovales) - a model for lipid biosynthesis in eukaryotic algae.</title>
        <authorList>
            <person name="Hulatt C.J."/>
            <person name="Posewitz M.C."/>
        </authorList>
    </citation>
    <scope>NUCLEOTIDE SEQUENCE</scope>
    <source>
        <strain evidence="2">NIVA-4/92</strain>
    </source>
</reference>
<feature type="signal peptide" evidence="1">
    <location>
        <begin position="1"/>
        <end position="19"/>
    </location>
</feature>
<evidence type="ECO:0008006" key="4">
    <source>
        <dbReference type="Google" id="ProtNLM"/>
    </source>
</evidence>
<evidence type="ECO:0000313" key="2">
    <source>
        <dbReference type="EMBL" id="KAG8463498.1"/>
    </source>
</evidence>
<dbReference type="Proteomes" id="UP000751190">
    <property type="component" value="Unassembled WGS sequence"/>
</dbReference>
<gene>
    <name evidence="2" type="ORF">KFE25_005009</name>
</gene>
<name>A0A8J5XG73_DIALT</name>
<dbReference type="AlphaFoldDB" id="A0A8J5XG73"/>
<proteinExistence type="predicted"/>
<sequence>MRAAPLLLLVAACSLPADGNVQRRLAKGRDANRLLLTAGRLVSRLHPAIAALEESDGFAADRPPRFVAHAQVTDEGSGLCVLQWAPAHESERADGEHLTVGTLTFTLNSTNPVVVSLEEQLGACGCELNNVNVMDSFRGHGGGAMLTERMLVDLRARRVDFVYLHRLDRLGNGGLRRWYERIGFCDVRDVLPERVLAHAITESGSFMIGLVNELFA</sequence>
<organism evidence="2 3">
    <name type="scientific">Diacronema lutheri</name>
    <name type="common">Unicellular marine alga</name>
    <name type="synonym">Monochrysis lutheri</name>
    <dbReference type="NCBI Taxonomy" id="2081491"/>
    <lineage>
        <taxon>Eukaryota</taxon>
        <taxon>Haptista</taxon>
        <taxon>Haptophyta</taxon>
        <taxon>Pavlovophyceae</taxon>
        <taxon>Pavlovales</taxon>
        <taxon>Pavlovaceae</taxon>
        <taxon>Diacronema</taxon>
    </lineage>
</organism>
<keyword evidence="1" id="KW-0732">Signal</keyword>
<feature type="chain" id="PRO_5035213496" description="N-acetyltransferase domain-containing protein" evidence="1">
    <location>
        <begin position="20"/>
        <end position="216"/>
    </location>
</feature>
<evidence type="ECO:0000256" key="1">
    <source>
        <dbReference type="SAM" id="SignalP"/>
    </source>
</evidence>
<comment type="caution">
    <text evidence="2">The sequence shown here is derived from an EMBL/GenBank/DDBJ whole genome shotgun (WGS) entry which is preliminary data.</text>
</comment>
<accession>A0A8J5XG73</accession>
<dbReference type="SUPFAM" id="SSF55729">
    <property type="entry name" value="Acyl-CoA N-acyltransferases (Nat)"/>
    <property type="match status" value="1"/>
</dbReference>
<dbReference type="EMBL" id="JAGTXO010000016">
    <property type="protein sequence ID" value="KAG8463498.1"/>
    <property type="molecule type" value="Genomic_DNA"/>
</dbReference>
<keyword evidence="3" id="KW-1185">Reference proteome</keyword>
<evidence type="ECO:0000313" key="3">
    <source>
        <dbReference type="Proteomes" id="UP000751190"/>
    </source>
</evidence>